<gene>
    <name evidence="1" type="ORF">C798_06285</name>
</gene>
<dbReference type="AlphaFoldDB" id="A0A6M3ZN44"/>
<sequence>MWSRYRFREDFPGRELSELTATPPMSVERHAKLRRERVALRRFAEDVRSDRQEHLEDFFYVK</sequence>
<evidence type="ECO:0000313" key="1">
    <source>
        <dbReference type="EMBL" id="QJP99850.1"/>
    </source>
</evidence>
<organism evidence="1 2">
    <name type="scientific">Herbaspirillum rubrisubalbicans Os34</name>
    <dbReference type="NCBI Taxonomy" id="1235827"/>
    <lineage>
        <taxon>Bacteria</taxon>
        <taxon>Pseudomonadati</taxon>
        <taxon>Pseudomonadota</taxon>
        <taxon>Betaproteobacteria</taxon>
        <taxon>Burkholderiales</taxon>
        <taxon>Oxalobacteraceae</taxon>
        <taxon>Herbaspirillum</taxon>
    </lineage>
</organism>
<dbReference type="EMBL" id="CP008956">
    <property type="protein sequence ID" value="QJP99850.1"/>
    <property type="molecule type" value="Genomic_DNA"/>
</dbReference>
<accession>A0A6M3ZN44</accession>
<reference evidence="1 2" key="1">
    <citation type="journal article" date="2012" name="J. Bacteriol.">
        <title>Genome sequence of the pathogenic Herbaspirillum seropedicae strain Os34, isolated from rice roots.</title>
        <authorList>
            <person name="Ye W."/>
            <person name="Ye S."/>
            <person name="Liu J."/>
            <person name="Chang S."/>
            <person name="Chen M."/>
            <person name="Zhu B."/>
            <person name="Guo L."/>
            <person name="An Q."/>
        </authorList>
    </citation>
    <scope>NUCLEOTIDE SEQUENCE [LARGE SCALE GENOMIC DNA]</scope>
    <source>
        <strain evidence="1 2">Os34</strain>
    </source>
</reference>
<proteinExistence type="predicted"/>
<dbReference type="Proteomes" id="UP000501648">
    <property type="component" value="Chromosome"/>
</dbReference>
<evidence type="ECO:0000313" key="2">
    <source>
        <dbReference type="Proteomes" id="UP000501648"/>
    </source>
</evidence>
<name>A0A6M3ZN44_9BURK</name>
<protein>
    <submittedName>
        <fullName evidence="1">Uncharacterized protein</fullName>
    </submittedName>
</protein>